<dbReference type="RefSeq" id="WP_015243755.1">
    <property type="nucleotide sequence ID" value="NC_019892.1"/>
</dbReference>
<keyword evidence="2" id="KW-1185">Reference proteome</keyword>
<dbReference type="Proteomes" id="UP000010798">
    <property type="component" value="Chromosome"/>
</dbReference>
<dbReference type="EMBL" id="CP003364">
    <property type="protein sequence ID" value="AGA24570.1"/>
    <property type="molecule type" value="Genomic_DNA"/>
</dbReference>
<dbReference type="HOGENOM" id="CLU_1509603_0_0_0"/>
<gene>
    <name evidence="1" type="ordered locus">Sinac_0110</name>
</gene>
<sequence length="178" mass="20190">MRLPRLTTQRLMALVFIVGTTIGGIIEIDRAMARRPAYLDRAQYAQEEMETNRSLATRSVARAVAIRHWVTGGLRGDPPGLLGWREHESGAQTFTKNADAFRREPERALSFASRLEQSGEHYHKLSAAQARMKQRFERNASFPWVFFSPNPGPLRPGWMACEEEMRLMAPAQRAAPPK</sequence>
<name>L0D6S5_SINAD</name>
<reference evidence="1 2" key="1">
    <citation type="submission" date="2012-02" db="EMBL/GenBank/DDBJ databases">
        <title>Complete sequence of chromosome of Singulisphaera acidiphila DSM 18658.</title>
        <authorList>
            <consortium name="US DOE Joint Genome Institute (JGI-PGF)"/>
            <person name="Lucas S."/>
            <person name="Copeland A."/>
            <person name="Lapidus A."/>
            <person name="Glavina del Rio T."/>
            <person name="Dalin E."/>
            <person name="Tice H."/>
            <person name="Bruce D."/>
            <person name="Goodwin L."/>
            <person name="Pitluck S."/>
            <person name="Peters L."/>
            <person name="Ovchinnikova G."/>
            <person name="Chertkov O."/>
            <person name="Kyrpides N."/>
            <person name="Mavromatis K."/>
            <person name="Ivanova N."/>
            <person name="Brettin T."/>
            <person name="Detter J.C."/>
            <person name="Han C."/>
            <person name="Larimer F."/>
            <person name="Land M."/>
            <person name="Hauser L."/>
            <person name="Markowitz V."/>
            <person name="Cheng J.-F."/>
            <person name="Hugenholtz P."/>
            <person name="Woyke T."/>
            <person name="Wu D."/>
            <person name="Tindall B."/>
            <person name="Pomrenke H."/>
            <person name="Brambilla E."/>
            <person name="Klenk H.-P."/>
            <person name="Eisen J.A."/>
        </authorList>
    </citation>
    <scope>NUCLEOTIDE SEQUENCE [LARGE SCALE GENOMIC DNA]</scope>
    <source>
        <strain evidence="2">ATCC BAA-1392 / DSM 18658 / VKM B-2454 / MOB10</strain>
    </source>
</reference>
<protein>
    <submittedName>
        <fullName evidence="1">Uncharacterized protein</fullName>
    </submittedName>
</protein>
<proteinExistence type="predicted"/>
<accession>L0D6S5</accession>
<dbReference type="KEGG" id="saci:Sinac_0110"/>
<organism evidence="1 2">
    <name type="scientific">Singulisphaera acidiphila (strain ATCC BAA-1392 / DSM 18658 / VKM B-2454 / MOB10)</name>
    <dbReference type="NCBI Taxonomy" id="886293"/>
    <lineage>
        <taxon>Bacteria</taxon>
        <taxon>Pseudomonadati</taxon>
        <taxon>Planctomycetota</taxon>
        <taxon>Planctomycetia</taxon>
        <taxon>Isosphaerales</taxon>
        <taxon>Isosphaeraceae</taxon>
        <taxon>Singulisphaera</taxon>
    </lineage>
</organism>
<evidence type="ECO:0000313" key="2">
    <source>
        <dbReference type="Proteomes" id="UP000010798"/>
    </source>
</evidence>
<evidence type="ECO:0000313" key="1">
    <source>
        <dbReference type="EMBL" id="AGA24570.1"/>
    </source>
</evidence>
<dbReference type="AlphaFoldDB" id="L0D6S5"/>